<proteinExistence type="predicted"/>
<sequence>MHVPGRRNWLCDFFSRFTGELCGPVSTEAEEDSKLFLCMALCDQDDQEDVSRVERVNEDDDISLGGEVREGLGLAPNEGEYPTNNDPSEALGDLIKNNEALRSQLIQLYKADAVTEINKVRLCDVHATSLTGGVYSVGEDGLIYKLVCYRGEFRRVIVIPRGTLEESLIYWVDKSYVPSLRRDLVGLVHHVSGPGDVRAALKALRKYVWWPGMSGEVTRVIQACSSCWETKAGADLDTPPNPRAPTVERFDIVHCDFGHPPTGLAQASDPSYVAFLLLVCGGSGFVVSSPVVSEDAGSLVRVLAEKWICYFGVPKTSGPMPGPAECALGVSRGPLHLFFGGLASSMDGKKVQTSGGSHLVEVRASDEVSGFQEFPTFAPGYEGYLEGGEVPEAIHKYVHADPDAKTVWVRTHEGVEQRVPYRQLSVRAEEIEFRDQPMHGSPVTLAQLKAGEYAVANVNYGKKAPAFVIVRVEEKFKSDVDVQVYDMEPSTEVFRPLYTDRCGCRRVASEVKDLDLNLRS</sequence>
<feature type="domain" description="Integrase zinc-binding" evidence="1">
    <location>
        <begin position="179"/>
        <end position="232"/>
    </location>
</feature>
<dbReference type="Proteomes" id="UP000541610">
    <property type="component" value="Unassembled WGS sequence"/>
</dbReference>
<evidence type="ECO:0000313" key="2">
    <source>
        <dbReference type="EMBL" id="KAF4678891.1"/>
    </source>
</evidence>
<dbReference type="Pfam" id="PF17921">
    <property type="entry name" value="Integrase_H2C2"/>
    <property type="match status" value="1"/>
</dbReference>
<dbReference type="EMBL" id="JABANP010000819">
    <property type="protein sequence ID" value="KAF4678891.1"/>
    <property type="molecule type" value="Genomic_DNA"/>
</dbReference>
<dbReference type="AlphaFoldDB" id="A0A7J6N7M5"/>
<gene>
    <name evidence="2" type="ORF">FOZ60_015898</name>
</gene>
<accession>A0A7J6N7M5</accession>
<evidence type="ECO:0000313" key="3">
    <source>
        <dbReference type="Proteomes" id="UP000541610"/>
    </source>
</evidence>
<evidence type="ECO:0000259" key="1">
    <source>
        <dbReference type="Pfam" id="PF17921"/>
    </source>
</evidence>
<protein>
    <recommendedName>
        <fullName evidence="1">Integrase zinc-binding domain-containing protein</fullName>
    </recommendedName>
</protein>
<dbReference type="Gene3D" id="1.10.340.70">
    <property type="match status" value="1"/>
</dbReference>
<organism evidence="2 3">
    <name type="scientific">Perkinsus olseni</name>
    <name type="common">Perkinsus atlanticus</name>
    <dbReference type="NCBI Taxonomy" id="32597"/>
    <lineage>
        <taxon>Eukaryota</taxon>
        <taxon>Sar</taxon>
        <taxon>Alveolata</taxon>
        <taxon>Perkinsozoa</taxon>
        <taxon>Perkinsea</taxon>
        <taxon>Perkinsida</taxon>
        <taxon>Perkinsidae</taxon>
        <taxon>Perkinsus</taxon>
    </lineage>
</organism>
<dbReference type="InterPro" id="IPR041588">
    <property type="entry name" value="Integrase_H2C2"/>
</dbReference>
<name>A0A7J6N7M5_PEROL</name>
<comment type="caution">
    <text evidence="2">The sequence shown here is derived from an EMBL/GenBank/DDBJ whole genome shotgun (WGS) entry which is preliminary data.</text>
</comment>
<reference evidence="2 3" key="1">
    <citation type="submission" date="2020-04" db="EMBL/GenBank/DDBJ databases">
        <title>Perkinsus olseni comparative genomics.</title>
        <authorList>
            <person name="Bogema D.R."/>
        </authorList>
    </citation>
    <scope>NUCLEOTIDE SEQUENCE [LARGE SCALE GENOMIC DNA]</scope>
    <source>
        <strain evidence="2">00978-12</strain>
    </source>
</reference>